<name>A0A9W9YPH3_9CNID</name>
<organism evidence="2 3">
    <name type="scientific">Desmophyllum pertusum</name>
    <dbReference type="NCBI Taxonomy" id="174260"/>
    <lineage>
        <taxon>Eukaryota</taxon>
        <taxon>Metazoa</taxon>
        <taxon>Cnidaria</taxon>
        <taxon>Anthozoa</taxon>
        <taxon>Hexacorallia</taxon>
        <taxon>Scleractinia</taxon>
        <taxon>Caryophylliina</taxon>
        <taxon>Caryophylliidae</taxon>
        <taxon>Desmophyllum</taxon>
    </lineage>
</organism>
<comment type="caution">
    <text evidence="2">The sequence shown here is derived from an EMBL/GenBank/DDBJ whole genome shotgun (WGS) entry which is preliminary data.</text>
</comment>
<feature type="region of interest" description="Disordered" evidence="1">
    <location>
        <begin position="81"/>
        <end position="187"/>
    </location>
</feature>
<dbReference type="AlphaFoldDB" id="A0A9W9YPH3"/>
<dbReference type="Proteomes" id="UP001163046">
    <property type="component" value="Unassembled WGS sequence"/>
</dbReference>
<reference evidence="2" key="1">
    <citation type="submission" date="2023-01" db="EMBL/GenBank/DDBJ databases">
        <title>Genome assembly of the deep-sea coral Lophelia pertusa.</title>
        <authorList>
            <person name="Herrera S."/>
            <person name="Cordes E."/>
        </authorList>
    </citation>
    <scope>NUCLEOTIDE SEQUENCE</scope>
    <source>
        <strain evidence="2">USNM1676648</strain>
        <tissue evidence="2">Polyp</tissue>
    </source>
</reference>
<feature type="compositionally biased region" description="Pro residues" evidence="1">
    <location>
        <begin position="161"/>
        <end position="178"/>
    </location>
</feature>
<dbReference type="EMBL" id="MU827322">
    <property type="protein sequence ID" value="KAJ7356312.1"/>
    <property type="molecule type" value="Genomic_DNA"/>
</dbReference>
<sequence>MGRKRRRSPGTHDPHHRESEGPLAGTAPPVNRRASLPAESARPQPHQVGQVGSGHGITRSRPVPCEGGRFLEDLRCATAVSSVRTPKPPHPSHFDSRQQQTRLTAAPDSGIRLPPTAAAPDCLQEEEPQETKAPSDSPRHTVGAPPIQLPSAGSGTVEDPPSTPPQSPQIIPHHPPCPQRVRRPPKR</sequence>
<protein>
    <submittedName>
        <fullName evidence="2">Uncharacterized protein</fullName>
    </submittedName>
</protein>
<proteinExistence type="predicted"/>
<accession>A0A9W9YPH3</accession>
<evidence type="ECO:0000313" key="3">
    <source>
        <dbReference type="Proteomes" id="UP001163046"/>
    </source>
</evidence>
<feature type="compositionally biased region" description="Basic and acidic residues" evidence="1">
    <location>
        <begin position="10"/>
        <end position="20"/>
    </location>
</feature>
<gene>
    <name evidence="2" type="ORF">OS493_025421</name>
</gene>
<feature type="region of interest" description="Disordered" evidence="1">
    <location>
        <begin position="1"/>
        <end position="67"/>
    </location>
</feature>
<keyword evidence="3" id="KW-1185">Reference proteome</keyword>
<evidence type="ECO:0000256" key="1">
    <source>
        <dbReference type="SAM" id="MobiDB-lite"/>
    </source>
</evidence>
<evidence type="ECO:0000313" key="2">
    <source>
        <dbReference type="EMBL" id="KAJ7356312.1"/>
    </source>
</evidence>